<dbReference type="EMBL" id="JARBHB010000001">
    <property type="protein sequence ID" value="KAJ8895850.1"/>
    <property type="molecule type" value="Genomic_DNA"/>
</dbReference>
<feature type="compositionally biased region" description="Pro residues" evidence="1">
    <location>
        <begin position="638"/>
        <end position="649"/>
    </location>
</feature>
<dbReference type="Proteomes" id="UP001159363">
    <property type="component" value="Chromosome 1"/>
</dbReference>
<reference evidence="2 3" key="1">
    <citation type="submission" date="2023-02" db="EMBL/GenBank/DDBJ databases">
        <title>LHISI_Scaffold_Assembly.</title>
        <authorList>
            <person name="Stuart O.P."/>
            <person name="Cleave R."/>
            <person name="Magrath M.J.L."/>
            <person name="Mikheyev A.S."/>
        </authorList>
    </citation>
    <scope>NUCLEOTIDE SEQUENCE [LARGE SCALE GENOMIC DNA]</scope>
    <source>
        <strain evidence="2">Daus_M_001</strain>
        <tissue evidence="2">Leg muscle</tissue>
    </source>
</reference>
<organism evidence="2 3">
    <name type="scientific">Dryococelus australis</name>
    <dbReference type="NCBI Taxonomy" id="614101"/>
    <lineage>
        <taxon>Eukaryota</taxon>
        <taxon>Metazoa</taxon>
        <taxon>Ecdysozoa</taxon>
        <taxon>Arthropoda</taxon>
        <taxon>Hexapoda</taxon>
        <taxon>Insecta</taxon>
        <taxon>Pterygota</taxon>
        <taxon>Neoptera</taxon>
        <taxon>Polyneoptera</taxon>
        <taxon>Phasmatodea</taxon>
        <taxon>Verophasmatodea</taxon>
        <taxon>Anareolatae</taxon>
        <taxon>Phasmatidae</taxon>
        <taxon>Eurycanthinae</taxon>
        <taxon>Dryococelus</taxon>
    </lineage>
</organism>
<comment type="caution">
    <text evidence="2">The sequence shown here is derived from an EMBL/GenBank/DDBJ whole genome shotgun (WGS) entry which is preliminary data.</text>
</comment>
<feature type="compositionally biased region" description="Basic and acidic residues" evidence="1">
    <location>
        <begin position="826"/>
        <end position="848"/>
    </location>
</feature>
<gene>
    <name evidence="2" type="ORF">PR048_001189</name>
</gene>
<evidence type="ECO:0000313" key="2">
    <source>
        <dbReference type="EMBL" id="KAJ8895850.1"/>
    </source>
</evidence>
<sequence>MRTAISLRHLKLQGVCVYVCVCVEEDSGAYCLVTASPVTSAFSGIPGPGRGSVPCSPGGEKRGSRLARQTLKLCECGAGVACRGRRYGRPPRKPTEPAASHGTIPTPPGIEPDHMCLHKTISSIQLENSTVRKLRVWFYAENSEKSFLIDVVAKSDLIGHGLSLRRSSQELDSSCVRSPRHTYGHIPEYSFARSAIAVAVPDTTAPAATFLAWYGWIVYQRLVYWYTKSCTSSLCKSINGAQESCDIGFSDRSHASRERALGKVMSFRAAAGGRLVAAGNYDVRVRDVGLPQASDPRCNDSLYRNHRPSRAVLYDSHFDQVSIFVSQGYRVWFTTPFGVSSNFSEALRKFYFQNIPPPNANKDGHYNDTSKVRREIALCGEYVQPSSLPLCLSTMRGASYGGREERHDGNTARLARRSDEALVVRVSVAPAHASKMSSVTNYMAERSTPGKFLANRRPSQYFTQPIRENGYVHIKVIAMHLSLYLLCAMTRLNYTENALSYADEGSQLEQEGESERAQLRQIELLLSLGFTYNAGILRSRVIISVSWASLTKSAVAQVAYEDRVGTQRHNESLFICSPKSVLRICQLVSASVIFGKASSLLELFRNGSDRGGGGGLRSPGEAARVGRDAQTLGAAPIATPPPPPQPSITPPTSLSACPMSPGPGLSAHHRGRLAHLHCSSGTYYPSPPPPSDLYFHIILKPDSRVFAAFVTLLLPGKHLTSAACEHCRHYAGLTRLFESQTVVRSLYLCTALCAQSRLFRCLTAAASVYLLRRSNSGQPRPSTACGLEHKCFVRGTSRWRGFAGLESRRGWNEAGMEQRQNARTGETGDPRENRPNSDIVRHNSHMRESPPGIEPRSPRWNASSLTTKPLQQHGNIARLARRSDEVLGVRVSVARIDPSLLTLECAATY</sequence>
<evidence type="ECO:0000313" key="3">
    <source>
        <dbReference type="Proteomes" id="UP001159363"/>
    </source>
</evidence>
<accession>A0ABQ9IGP2</accession>
<feature type="region of interest" description="Disordered" evidence="1">
    <location>
        <begin position="633"/>
        <end position="661"/>
    </location>
</feature>
<keyword evidence="3" id="KW-1185">Reference proteome</keyword>
<proteinExistence type="predicted"/>
<feature type="region of interest" description="Disordered" evidence="1">
    <location>
        <begin position="810"/>
        <end position="868"/>
    </location>
</feature>
<protein>
    <submittedName>
        <fullName evidence="2">Uncharacterized protein</fullName>
    </submittedName>
</protein>
<feature type="region of interest" description="Disordered" evidence="1">
    <location>
        <begin position="87"/>
        <end position="107"/>
    </location>
</feature>
<evidence type="ECO:0000256" key="1">
    <source>
        <dbReference type="SAM" id="MobiDB-lite"/>
    </source>
</evidence>
<name>A0ABQ9IGP2_9NEOP</name>